<keyword evidence="2" id="KW-0349">Heme</keyword>
<dbReference type="CDD" id="cd11031">
    <property type="entry name" value="Cyp158A-like"/>
    <property type="match status" value="1"/>
</dbReference>
<dbReference type="InterPro" id="IPR002397">
    <property type="entry name" value="Cyt_P450_B"/>
</dbReference>
<protein>
    <submittedName>
        <fullName evidence="4">Cytochrome P450</fullName>
    </submittedName>
</protein>
<dbReference type="SUPFAM" id="SSF48264">
    <property type="entry name" value="Cytochrome P450"/>
    <property type="match status" value="1"/>
</dbReference>
<feature type="compositionally biased region" description="Low complexity" evidence="3">
    <location>
        <begin position="81"/>
        <end position="99"/>
    </location>
</feature>
<gene>
    <name evidence="4" type="ORF">ACFYZM_12885</name>
</gene>
<organism evidence="4 5">
    <name type="scientific">Streptomyces nondiastaticus</name>
    <dbReference type="NCBI Taxonomy" id="3154512"/>
    <lineage>
        <taxon>Bacteria</taxon>
        <taxon>Bacillati</taxon>
        <taxon>Actinomycetota</taxon>
        <taxon>Actinomycetes</taxon>
        <taxon>Kitasatosporales</taxon>
        <taxon>Streptomycetaceae</taxon>
        <taxon>Streptomyces</taxon>
    </lineage>
</organism>
<dbReference type="InterPro" id="IPR036396">
    <property type="entry name" value="Cyt_P450_sf"/>
</dbReference>
<sequence length="473" mass="50005">MTTSESVWTCPFRHDEALEFDPFLARLRSEPPVTRIPMPRRNGTGDSVAPGADGPEGPGRAGAGAAGEAGLGGSGPGGAAAPGARGASGAGMPVSSGAPAGAGGSAGPGGPAADTAWLVTRHEHVRAVTSDPRFSRAALIGRDLPSVTPDLVDHAESINLMDPPAHSRLRGLVAAAFGDRQVEELRPRTRRTVGALLDAMADHGSPADVSDWLAAPLPLNTVFELLDVPEPDRAPLRRWATAMMAPGTPDGAAAAEGKAGLRAYFAELTAARRRHPGSDLLSALAAVREDGELLDAREVAVMGMLLLVTGHNTSAHQISNIVYTLLTHPEQLARLRARPELLPAAIEELLRFIPYRQGVGIPRQATEDVELAGVTIRAGETVHVSYLAANRDELVYDRPDELDLERKDAPAHLTFGHGTHHCLGARLARMELQVAIGALLERFPALRLAVPAEEVRWNTGSIWRFPLALPVAW</sequence>
<dbReference type="InterPro" id="IPR001128">
    <property type="entry name" value="Cyt_P450"/>
</dbReference>
<keyword evidence="2" id="KW-0408">Iron</keyword>
<feature type="compositionally biased region" description="Gly residues" evidence="3">
    <location>
        <begin position="54"/>
        <end position="80"/>
    </location>
</feature>
<dbReference type="RefSeq" id="WP_364892201.1">
    <property type="nucleotide sequence ID" value="NZ_JBFAUC010000001.1"/>
</dbReference>
<keyword evidence="2" id="KW-0479">Metal-binding</keyword>
<dbReference type="PRINTS" id="PR00385">
    <property type="entry name" value="P450"/>
</dbReference>
<dbReference type="InterPro" id="IPR017972">
    <property type="entry name" value="Cyt_P450_CS"/>
</dbReference>
<keyword evidence="2" id="KW-0560">Oxidoreductase</keyword>
<dbReference type="PANTHER" id="PTHR46696">
    <property type="entry name" value="P450, PUTATIVE (EUROFUNG)-RELATED"/>
    <property type="match status" value="1"/>
</dbReference>
<proteinExistence type="inferred from homology"/>
<accession>A0ABW6U0M4</accession>
<evidence type="ECO:0000313" key="5">
    <source>
        <dbReference type="Proteomes" id="UP001602123"/>
    </source>
</evidence>
<dbReference type="PRINTS" id="PR00359">
    <property type="entry name" value="BP450"/>
</dbReference>
<comment type="similarity">
    <text evidence="1 2">Belongs to the cytochrome P450 family.</text>
</comment>
<feature type="compositionally biased region" description="Gly residues" evidence="3">
    <location>
        <begin position="100"/>
        <end position="110"/>
    </location>
</feature>
<evidence type="ECO:0000256" key="1">
    <source>
        <dbReference type="ARBA" id="ARBA00010617"/>
    </source>
</evidence>
<keyword evidence="5" id="KW-1185">Reference proteome</keyword>
<dbReference type="Proteomes" id="UP001602123">
    <property type="component" value="Unassembled WGS sequence"/>
</dbReference>
<evidence type="ECO:0000256" key="2">
    <source>
        <dbReference type="RuleBase" id="RU000461"/>
    </source>
</evidence>
<name>A0ABW6U0M4_9ACTN</name>
<comment type="caution">
    <text evidence="4">The sequence shown here is derived from an EMBL/GenBank/DDBJ whole genome shotgun (WGS) entry which is preliminary data.</text>
</comment>
<dbReference type="Gene3D" id="1.10.630.10">
    <property type="entry name" value="Cytochrome P450"/>
    <property type="match status" value="1"/>
</dbReference>
<feature type="region of interest" description="Disordered" evidence="3">
    <location>
        <begin position="31"/>
        <end position="114"/>
    </location>
</feature>
<evidence type="ECO:0000256" key="3">
    <source>
        <dbReference type="SAM" id="MobiDB-lite"/>
    </source>
</evidence>
<dbReference type="Pfam" id="PF00067">
    <property type="entry name" value="p450"/>
    <property type="match status" value="1"/>
</dbReference>
<dbReference type="EMBL" id="JBIAUT010000003">
    <property type="protein sequence ID" value="MFF4217154.1"/>
    <property type="molecule type" value="Genomic_DNA"/>
</dbReference>
<dbReference type="PROSITE" id="PS00086">
    <property type="entry name" value="CYTOCHROME_P450"/>
    <property type="match status" value="1"/>
</dbReference>
<evidence type="ECO:0000313" key="4">
    <source>
        <dbReference type="EMBL" id="MFF4217154.1"/>
    </source>
</evidence>
<reference evidence="4 5" key="1">
    <citation type="submission" date="2024-10" db="EMBL/GenBank/DDBJ databases">
        <title>The Natural Products Discovery Center: Release of the First 8490 Sequenced Strains for Exploring Actinobacteria Biosynthetic Diversity.</title>
        <authorList>
            <person name="Kalkreuter E."/>
            <person name="Kautsar S.A."/>
            <person name="Yang D."/>
            <person name="Bader C.D."/>
            <person name="Teijaro C.N."/>
            <person name="Fluegel L."/>
            <person name="Davis C.M."/>
            <person name="Simpson J.R."/>
            <person name="Lauterbach L."/>
            <person name="Steele A.D."/>
            <person name="Gui C."/>
            <person name="Meng S."/>
            <person name="Li G."/>
            <person name="Viehrig K."/>
            <person name="Ye F."/>
            <person name="Su P."/>
            <person name="Kiefer A.F."/>
            <person name="Nichols A."/>
            <person name="Cepeda A.J."/>
            <person name="Yan W."/>
            <person name="Fan B."/>
            <person name="Jiang Y."/>
            <person name="Adhikari A."/>
            <person name="Zheng C.-J."/>
            <person name="Schuster L."/>
            <person name="Cowan T.M."/>
            <person name="Smanski M.J."/>
            <person name="Chevrette M.G."/>
            <person name="De Carvalho L.P.S."/>
            <person name="Shen B."/>
        </authorList>
    </citation>
    <scope>NUCLEOTIDE SEQUENCE [LARGE SCALE GENOMIC DNA]</scope>
    <source>
        <strain evidence="4 5">NPDC001650</strain>
    </source>
</reference>
<dbReference type="PANTHER" id="PTHR46696:SF1">
    <property type="entry name" value="CYTOCHROME P450 YJIB-RELATED"/>
    <property type="match status" value="1"/>
</dbReference>
<keyword evidence="2" id="KW-0503">Monooxygenase</keyword>